<keyword evidence="8" id="KW-1185">Reference proteome</keyword>
<proteinExistence type="predicted"/>
<dbReference type="InterPro" id="IPR045119">
    <property type="entry name" value="SUN1-5"/>
</dbReference>
<dbReference type="PANTHER" id="PTHR12911">
    <property type="entry name" value="SAD1/UNC-84-LIKE PROTEIN-RELATED"/>
    <property type="match status" value="1"/>
</dbReference>
<feature type="domain" description="SUN" evidence="7">
    <location>
        <begin position="236"/>
        <end position="400"/>
    </location>
</feature>
<evidence type="ECO:0000256" key="2">
    <source>
        <dbReference type="ARBA" id="ARBA00022692"/>
    </source>
</evidence>
<dbReference type="FunFam" id="2.60.120.260:FF:000158">
    <property type="entry name" value="Protein CBG16940"/>
    <property type="match status" value="1"/>
</dbReference>
<reference evidence="9" key="1">
    <citation type="submission" date="2016-11" db="UniProtKB">
        <authorList>
            <consortium name="WormBaseParasite"/>
        </authorList>
    </citation>
    <scope>IDENTIFICATION</scope>
</reference>
<comment type="subcellular location">
    <subcellularLocation>
        <location evidence="1">Membrane</location>
    </subcellularLocation>
</comment>
<dbReference type="PROSITE" id="PS51469">
    <property type="entry name" value="SUN"/>
    <property type="match status" value="1"/>
</dbReference>
<organism evidence="8 9">
    <name type="scientific">Caenorhabditis tropicalis</name>
    <dbReference type="NCBI Taxonomy" id="1561998"/>
    <lineage>
        <taxon>Eukaryota</taxon>
        <taxon>Metazoa</taxon>
        <taxon>Ecdysozoa</taxon>
        <taxon>Nematoda</taxon>
        <taxon>Chromadorea</taxon>
        <taxon>Rhabditida</taxon>
        <taxon>Rhabditina</taxon>
        <taxon>Rhabditomorpha</taxon>
        <taxon>Rhabditoidea</taxon>
        <taxon>Rhabditidae</taxon>
        <taxon>Peloderinae</taxon>
        <taxon>Caenorhabditis</taxon>
    </lineage>
</organism>
<dbReference type="GO" id="GO:0043495">
    <property type="term" value="F:protein-membrane adaptor activity"/>
    <property type="evidence" value="ECO:0007669"/>
    <property type="project" value="TreeGrafter"/>
</dbReference>
<keyword evidence="5" id="KW-0175">Coiled coil</keyword>
<feature type="compositionally biased region" description="Polar residues" evidence="6">
    <location>
        <begin position="408"/>
        <end position="423"/>
    </location>
</feature>
<evidence type="ECO:0000256" key="5">
    <source>
        <dbReference type="SAM" id="Coils"/>
    </source>
</evidence>
<accession>A0A1I7TXI6</accession>
<sequence length="431" mass="49430">MHIDTVERHYESADETGMDLNSSKFIYNQHFTVTEMTSMKKTMWYDWLQYRFKTLKRRLCPTFENVRNTLIFVVLVAMLTKYCKDVYNPPKPHFVQSTSTHSDDAWITELTELDKSISNLKKYYNELNDKQDGLRLKIDDLMQQIEQKSRETNGWKNSMTGELSEIKLRTAEMSALVDSMKMDLEEKKSPKIIPSEEKTEVKTPEPIRPTSTFQLQPIHSKNRPPLSVNVANSLIGASIDETCSSRSVSAKDGFFYDVMSYFGTFQEGYVLLDRELLTPGEAWCTYDKKATLTVKLARYVSPTAVSYQHVRWSGIVPNHAPKLYDLVACLDPCCTQSEPLVTNCEYKASDNGFDEQEQFCFLPPSHNSSPINRVQFRFRENHGNMKKTCAYLVRVYGEPVTPPKEQTMDNGTTSHLETASVITPISEADVE</sequence>
<evidence type="ECO:0000256" key="6">
    <source>
        <dbReference type="SAM" id="MobiDB-lite"/>
    </source>
</evidence>
<dbReference type="PANTHER" id="PTHR12911:SF2">
    <property type="entry name" value="SUN DOMAIN-CONTAINING PROTEIN 1"/>
    <property type="match status" value="1"/>
</dbReference>
<dbReference type="STRING" id="1561998.A0A1I7TXI6"/>
<feature type="region of interest" description="Disordered" evidence="6">
    <location>
        <begin position="402"/>
        <end position="431"/>
    </location>
</feature>
<protein>
    <submittedName>
        <fullName evidence="9">SUN domain-containing protein</fullName>
    </submittedName>
</protein>
<evidence type="ECO:0000256" key="4">
    <source>
        <dbReference type="ARBA" id="ARBA00023136"/>
    </source>
</evidence>
<dbReference type="Gene3D" id="2.60.120.260">
    <property type="entry name" value="Galactose-binding domain-like"/>
    <property type="match status" value="1"/>
</dbReference>
<evidence type="ECO:0000256" key="1">
    <source>
        <dbReference type="ARBA" id="ARBA00004370"/>
    </source>
</evidence>
<evidence type="ECO:0000313" key="9">
    <source>
        <dbReference type="WBParaSite" id="Csp11.Scaffold629.g12787.t1"/>
    </source>
</evidence>
<dbReference type="Pfam" id="PF07738">
    <property type="entry name" value="Sad1_UNC"/>
    <property type="match status" value="1"/>
</dbReference>
<evidence type="ECO:0000256" key="3">
    <source>
        <dbReference type="ARBA" id="ARBA00022989"/>
    </source>
</evidence>
<dbReference type="WBParaSite" id="Csp11.Scaffold629.g12787.t1">
    <property type="protein sequence ID" value="Csp11.Scaffold629.g12787.t1"/>
    <property type="gene ID" value="Csp11.Scaffold629.g12787"/>
</dbReference>
<evidence type="ECO:0000313" key="8">
    <source>
        <dbReference type="Proteomes" id="UP000095282"/>
    </source>
</evidence>
<dbReference type="InterPro" id="IPR012919">
    <property type="entry name" value="SUN_dom"/>
</dbReference>
<keyword evidence="3" id="KW-1133">Transmembrane helix</keyword>
<keyword evidence="4" id="KW-0472">Membrane</keyword>
<evidence type="ECO:0000259" key="7">
    <source>
        <dbReference type="PROSITE" id="PS51469"/>
    </source>
</evidence>
<dbReference type="AlphaFoldDB" id="A0A1I7TXI6"/>
<feature type="coiled-coil region" evidence="5">
    <location>
        <begin position="110"/>
        <end position="151"/>
    </location>
</feature>
<name>A0A1I7TXI6_9PELO</name>
<dbReference type="GO" id="GO:0034993">
    <property type="term" value="C:meiotic nuclear membrane microtubule tethering complex"/>
    <property type="evidence" value="ECO:0007669"/>
    <property type="project" value="TreeGrafter"/>
</dbReference>
<keyword evidence="2" id="KW-0812">Transmembrane</keyword>
<dbReference type="Proteomes" id="UP000095282">
    <property type="component" value="Unplaced"/>
</dbReference>
<dbReference type="eggNOG" id="KOG2687">
    <property type="taxonomic scope" value="Eukaryota"/>
</dbReference>